<keyword evidence="2" id="KW-1185">Reference proteome</keyword>
<gene>
    <name evidence="1" type="ORF">QAD02_016397</name>
</gene>
<reference evidence="1" key="1">
    <citation type="submission" date="2023-04" db="EMBL/GenBank/DDBJ databases">
        <title>A chromosome-level genome assembly of the parasitoid wasp Eretmocerus hayati.</title>
        <authorList>
            <person name="Zhong Y."/>
            <person name="Liu S."/>
            <person name="Liu Y."/>
        </authorList>
    </citation>
    <scope>NUCLEOTIDE SEQUENCE</scope>
    <source>
        <strain evidence="1">ZJU_SS_LIU_2023</strain>
    </source>
</reference>
<name>A0ACC2PFR6_9HYME</name>
<dbReference type="Proteomes" id="UP001239111">
    <property type="component" value="Chromosome 2"/>
</dbReference>
<protein>
    <submittedName>
        <fullName evidence="1">Uncharacterized protein</fullName>
    </submittedName>
</protein>
<comment type="caution">
    <text evidence="1">The sequence shown here is derived from an EMBL/GenBank/DDBJ whole genome shotgun (WGS) entry which is preliminary data.</text>
</comment>
<evidence type="ECO:0000313" key="2">
    <source>
        <dbReference type="Proteomes" id="UP001239111"/>
    </source>
</evidence>
<organism evidence="1 2">
    <name type="scientific">Eretmocerus hayati</name>
    <dbReference type="NCBI Taxonomy" id="131215"/>
    <lineage>
        <taxon>Eukaryota</taxon>
        <taxon>Metazoa</taxon>
        <taxon>Ecdysozoa</taxon>
        <taxon>Arthropoda</taxon>
        <taxon>Hexapoda</taxon>
        <taxon>Insecta</taxon>
        <taxon>Pterygota</taxon>
        <taxon>Neoptera</taxon>
        <taxon>Endopterygota</taxon>
        <taxon>Hymenoptera</taxon>
        <taxon>Apocrita</taxon>
        <taxon>Proctotrupomorpha</taxon>
        <taxon>Chalcidoidea</taxon>
        <taxon>Aphelinidae</taxon>
        <taxon>Aphelininae</taxon>
        <taxon>Eretmocerus</taxon>
    </lineage>
</organism>
<evidence type="ECO:0000313" key="1">
    <source>
        <dbReference type="EMBL" id="KAJ8680610.1"/>
    </source>
</evidence>
<dbReference type="EMBL" id="CM056742">
    <property type="protein sequence ID" value="KAJ8680610.1"/>
    <property type="molecule type" value="Genomic_DNA"/>
</dbReference>
<sequence length="1182" mass="130561">MDPFTQRMLERAKARREKLDTALSNVVGHDVGRSRSPLRDTNSFQTPVITDVLVKKSPTKMTRISNSPQSSPTTSPSKSLTKSPKKSERNNEQLKPNKENSHDPSHVRSKLQRMGKLYSDDNRELLSSPIHRTEEKFAIEEANTNRASAKPCARLNRLAALASEINNWEDDLSHPVIAKQTTTKAERVQAKLNEQVNSGSESSTSSSSSCGSSRSNSSGDRNENLAKSMKWDQSILENLEAQGFTRTKSHNRLVFDYKACSQASSENEQKSPTKLSPSKSSIKSPQKSPAKSPLKAVGSSKPSALEIIDERPDSEQRSHMMSSPVPSDSSSIVKTPEKSIKSSGTATGSPASPGSVLSKASIFETKNAAPETKTKDPAEMSLSERKALFERNGGGALIPKAPLTMSVPTKMLQEKQSQGGGTSHVVKPKIDTGRTVETQRSMFEQSQSSNKRVQELENDILQNVRAERQRELEMLRTRFNRTRDIAQSTVNSNHRTSETSDQDKASSPKSSPVCSVKPTSARAQEPPPPPPMPSLVSHGSNASKNLKNSPVKKLVHLNTESSEYETALSDEQANTETETEYQPEVDDSEDSCEDSGENDDQDDPDDVDGDDNEDIGNTSLGRSILHAVSQQTALHKKRSIEPDPDSSNSDISVLDEMDEYLDECLAVQGVGEEGPTPPKVNRRGKSPSTSSHSFKYTHGSPYRSPIKIISPVTSPSKKNHCVEDGDECMPLMHSIDTYRRQQSVTPKTPARIVSRAPEVVEFNSYDSPDDKEAILVQDKVKRLFEEVQKQQTIIGQASQALNLCNATIEFSGSQEQVEGERLLLVATHRRQAALNEVQRLKVEGTLRPVVPGAPEVQESGSLTISALTLPLKREFFRQLDPDTCLHFVCLVRYLDTIIATPVVRAQPGDSCLRFPSTLKLQDLYSDFKVTIEVYSLQTRAEILPHEIKYHIHSGGSSCSSSSAKKSAKKTPSKTPKKLFKHESKLVMPNLQSPAGPSAVRTTSFSLAGYVVFSLKEVHRQQFTLNKVPPSCPLEERLQMHVSCELTVSVDHHGFLTMFEDISGFGAWHRRWCLLKGATLSYWKYPDDERKKTPIGSLDLQTVTTTNVNLVSRDICARPNTILLETTRPAQPEDTDSLIMITNGPNTTIRHLLSADTKEDRLEWCAKLNKTLHLIRAWGGSSS</sequence>
<proteinExistence type="predicted"/>
<accession>A0ACC2PFR6</accession>